<protein>
    <submittedName>
        <fullName evidence="1">Uncharacterized protein</fullName>
    </submittedName>
</protein>
<comment type="caution">
    <text evidence="1">The sequence shown here is derived from an EMBL/GenBank/DDBJ whole genome shotgun (WGS) entry which is preliminary data.</text>
</comment>
<keyword evidence="2" id="KW-1185">Reference proteome</keyword>
<dbReference type="Proteomes" id="UP001152795">
    <property type="component" value="Unassembled WGS sequence"/>
</dbReference>
<dbReference type="AlphaFoldDB" id="A0A6S7K0J2"/>
<reference evidence="1" key="1">
    <citation type="submission" date="2020-04" db="EMBL/GenBank/DDBJ databases">
        <authorList>
            <person name="Alioto T."/>
            <person name="Alioto T."/>
            <person name="Gomez Garrido J."/>
        </authorList>
    </citation>
    <scope>NUCLEOTIDE SEQUENCE</scope>
    <source>
        <strain evidence="1">A484AB</strain>
    </source>
</reference>
<sequence length="319" mass="36479">MEITQDKIITRLISFTSAAYKYIKDKDNQKFIAKKFFEVLNKVASNGKTLPDNQNTNLFFIRELSSKYFIETKNLAKFNDFQLEKLLVEVGEKPAGKKLSSTRPTRKAPGIPEGVSPARRERKIPLDINFSLPVTKLKQERSIPKPSYKVPISKLGLSTIPKPEPERSIPELKRPTYVKVSHSFSNLIKKYKIQVVSNDPQIQLTRSIPSLKLIFEKNIEVMRGIKYHINLLVRYIMYKGSGDIDEATYNANHFAQVITNINQLDESLDKSISLVLERVSNFIARGSGWQVKNIEKMDIILNTYSPLEGSSYIDLPKEL</sequence>
<dbReference type="EMBL" id="CACRXK020022567">
    <property type="protein sequence ID" value="CAB4036938.1"/>
    <property type="molecule type" value="Genomic_DNA"/>
</dbReference>
<accession>A0A6S7K0J2</accession>
<name>A0A6S7K0J2_PARCT</name>
<proteinExistence type="predicted"/>
<evidence type="ECO:0000313" key="1">
    <source>
        <dbReference type="EMBL" id="CAB4036938.1"/>
    </source>
</evidence>
<gene>
    <name evidence="1" type="ORF">PACLA_8A085340</name>
</gene>
<evidence type="ECO:0000313" key="2">
    <source>
        <dbReference type="Proteomes" id="UP001152795"/>
    </source>
</evidence>
<organism evidence="1 2">
    <name type="scientific">Paramuricea clavata</name>
    <name type="common">Red gorgonian</name>
    <name type="synonym">Violescent sea-whip</name>
    <dbReference type="NCBI Taxonomy" id="317549"/>
    <lineage>
        <taxon>Eukaryota</taxon>
        <taxon>Metazoa</taxon>
        <taxon>Cnidaria</taxon>
        <taxon>Anthozoa</taxon>
        <taxon>Octocorallia</taxon>
        <taxon>Malacalcyonacea</taxon>
        <taxon>Plexauridae</taxon>
        <taxon>Paramuricea</taxon>
    </lineage>
</organism>